<dbReference type="RefSeq" id="WP_117394199.1">
    <property type="nucleotide sequence ID" value="NZ_QWDC01000006.1"/>
</dbReference>
<accession>A0A372NNQ6</accession>
<organism evidence="1 2">
    <name type="scientific">Mucilaginibacter conchicola</name>
    <dbReference type="NCBI Taxonomy" id="2303333"/>
    <lineage>
        <taxon>Bacteria</taxon>
        <taxon>Pseudomonadati</taxon>
        <taxon>Bacteroidota</taxon>
        <taxon>Sphingobacteriia</taxon>
        <taxon>Sphingobacteriales</taxon>
        <taxon>Sphingobacteriaceae</taxon>
        <taxon>Mucilaginibacter</taxon>
    </lineage>
</organism>
<proteinExistence type="predicted"/>
<name>A0A372NNQ6_9SPHI</name>
<sequence>MISKVLLLEQCFEVYDEQSILISTLPCAGKILAAFGSSFYVINNLADDIVEVYNPLSQRLSFIPVADKIVLKVINDAIIVRNGVFIESYDILLNKLYINNTTAAYSKLTEQALVDLRSSTKQHLEIINALKSQMAVNDYYSHLPRLSEISKLLDEIRKLSTD</sequence>
<protein>
    <submittedName>
        <fullName evidence="1">Uncharacterized protein</fullName>
    </submittedName>
</protein>
<gene>
    <name evidence="1" type="ORF">D0C36_23595</name>
</gene>
<comment type="caution">
    <text evidence="1">The sequence shown here is derived from an EMBL/GenBank/DDBJ whole genome shotgun (WGS) entry which is preliminary data.</text>
</comment>
<evidence type="ECO:0000313" key="2">
    <source>
        <dbReference type="Proteomes" id="UP000264217"/>
    </source>
</evidence>
<dbReference type="EMBL" id="QWDC01000006">
    <property type="protein sequence ID" value="RFZ90015.1"/>
    <property type="molecule type" value="Genomic_DNA"/>
</dbReference>
<dbReference type="AlphaFoldDB" id="A0A372NNQ6"/>
<keyword evidence="2" id="KW-1185">Reference proteome</keyword>
<reference evidence="1 2" key="1">
    <citation type="submission" date="2018-08" db="EMBL/GenBank/DDBJ databases">
        <title>Mucilaginibacter sp. MYSH2.</title>
        <authorList>
            <person name="Seo T."/>
        </authorList>
    </citation>
    <scope>NUCLEOTIDE SEQUENCE [LARGE SCALE GENOMIC DNA]</scope>
    <source>
        <strain evidence="1 2">MYSH2</strain>
    </source>
</reference>
<evidence type="ECO:0000313" key="1">
    <source>
        <dbReference type="EMBL" id="RFZ90015.1"/>
    </source>
</evidence>
<dbReference type="Proteomes" id="UP000264217">
    <property type="component" value="Unassembled WGS sequence"/>
</dbReference>